<proteinExistence type="predicted"/>
<keyword evidence="2 5" id="KW-0863">Zinc-finger</keyword>
<dbReference type="GO" id="GO:0043565">
    <property type="term" value="F:sequence-specific DNA binding"/>
    <property type="evidence" value="ECO:0007669"/>
    <property type="project" value="InterPro"/>
</dbReference>
<dbReference type="Pfam" id="PF05485">
    <property type="entry name" value="THAP"/>
    <property type="match status" value="2"/>
</dbReference>
<dbReference type="GO" id="GO:0008270">
    <property type="term" value="F:zinc ion binding"/>
    <property type="evidence" value="ECO:0007669"/>
    <property type="project" value="UniProtKB-KW"/>
</dbReference>
<dbReference type="Gene3D" id="6.20.210.20">
    <property type="entry name" value="THAP domain"/>
    <property type="match status" value="1"/>
</dbReference>
<feature type="coiled-coil region" evidence="6">
    <location>
        <begin position="450"/>
        <end position="477"/>
    </location>
</feature>
<evidence type="ECO:0000313" key="8">
    <source>
        <dbReference type="EMBL" id="CAI6363467.1"/>
    </source>
</evidence>
<dbReference type="EMBL" id="CARXXK010000003">
    <property type="protein sequence ID" value="CAI6363467.1"/>
    <property type="molecule type" value="Genomic_DNA"/>
</dbReference>
<keyword evidence="1" id="KW-0479">Metal-binding</keyword>
<dbReference type="AlphaFoldDB" id="A0AAV0X6M4"/>
<protein>
    <recommendedName>
        <fullName evidence="7">THAP-type domain-containing protein</fullName>
    </recommendedName>
</protein>
<dbReference type="SMART" id="SM00980">
    <property type="entry name" value="THAP"/>
    <property type="match status" value="2"/>
</dbReference>
<dbReference type="SUPFAM" id="SSF57716">
    <property type="entry name" value="Glucocorticoid receptor-like (DNA-binding domain)"/>
    <property type="match status" value="2"/>
</dbReference>
<gene>
    <name evidence="8" type="ORF">MEUPH1_LOCUS18410</name>
</gene>
<keyword evidence="9" id="KW-1185">Reference proteome</keyword>
<sequence length="484" mass="56008">MHKCIVCGNRSIKTNAKREGVRYHGFPKNDNLRREWFKVLGIDRCHKWQRICSNHFIEENYRTGKKQFLLPNAIPQPYNRNGFPSNYATQSNHAESGNNGIYPLEQNIIREENIENSTVNNFISPSSSSILPENNEVMPDHTLGSGLRCSVKNCFNRHSENLSMFRCPKDYTLRKMWIEKCGINEDAPEIEISAIRVCSTHFELDCFTNTALKNRLKPGSVPLLFLDSAPESTNEVSVFSICEDQFISPIDNEAAEQLSEEEKNNEIDNTSMIIDLTIDDSSNSSLSITLEPIEERTSQCIIMDVCNTEDFTMDKHGFIFEMFKKAVLPSLYWKSEHLGEQYATGFYQRDTFDVIVKKVFFHNNLVPTIQIYGKKYEYKMSITTIKDVDDLLEKLDSIERCYGRDGFVFEECIGYRENSEDSMCSGCQGLVEDRYLQGMKAKIESIHHTMESFNNRLAEKKETILALRKRMAEMKNRQRRLYTL</sequence>
<keyword evidence="6" id="KW-0175">Coiled coil</keyword>
<evidence type="ECO:0000256" key="6">
    <source>
        <dbReference type="SAM" id="Coils"/>
    </source>
</evidence>
<keyword evidence="3" id="KW-0862">Zinc</keyword>
<accession>A0AAV0X6M4</accession>
<dbReference type="Proteomes" id="UP001160148">
    <property type="component" value="Unassembled WGS sequence"/>
</dbReference>
<dbReference type="SMART" id="SM00692">
    <property type="entry name" value="DM3"/>
    <property type="match status" value="2"/>
</dbReference>
<evidence type="ECO:0000256" key="1">
    <source>
        <dbReference type="ARBA" id="ARBA00022723"/>
    </source>
</evidence>
<dbReference type="PANTHER" id="PTHR46600">
    <property type="entry name" value="THAP DOMAIN-CONTAINING"/>
    <property type="match status" value="1"/>
</dbReference>
<feature type="domain" description="THAP-type" evidence="7">
    <location>
        <begin position="138"/>
        <end position="225"/>
    </location>
</feature>
<evidence type="ECO:0000259" key="7">
    <source>
        <dbReference type="PROSITE" id="PS50950"/>
    </source>
</evidence>
<dbReference type="PANTHER" id="PTHR46600:SF11">
    <property type="entry name" value="THAP DOMAIN-CONTAINING PROTEIN 10"/>
    <property type="match status" value="1"/>
</dbReference>
<dbReference type="PROSITE" id="PS50950">
    <property type="entry name" value="ZF_THAP"/>
    <property type="match status" value="2"/>
</dbReference>
<feature type="domain" description="THAP-type" evidence="7">
    <location>
        <begin position="1"/>
        <end position="78"/>
    </location>
</feature>
<keyword evidence="4 5" id="KW-0238">DNA-binding</keyword>
<evidence type="ECO:0000313" key="9">
    <source>
        <dbReference type="Proteomes" id="UP001160148"/>
    </source>
</evidence>
<evidence type="ECO:0000256" key="3">
    <source>
        <dbReference type="ARBA" id="ARBA00022833"/>
    </source>
</evidence>
<reference evidence="8 9" key="1">
    <citation type="submission" date="2023-01" db="EMBL/GenBank/DDBJ databases">
        <authorList>
            <person name="Whitehead M."/>
        </authorList>
    </citation>
    <scope>NUCLEOTIDE SEQUENCE [LARGE SCALE GENOMIC DNA]</scope>
</reference>
<evidence type="ECO:0000256" key="4">
    <source>
        <dbReference type="ARBA" id="ARBA00023125"/>
    </source>
</evidence>
<name>A0AAV0X6M4_9HEMI</name>
<organism evidence="8 9">
    <name type="scientific">Macrosiphum euphorbiae</name>
    <name type="common">potato aphid</name>
    <dbReference type="NCBI Taxonomy" id="13131"/>
    <lineage>
        <taxon>Eukaryota</taxon>
        <taxon>Metazoa</taxon>
        <taxon>Ecdysozoa</taxon>
        <taxon>Arthropoda</taxon>
        <taxon>Hexapoda</taxon>
        <taxon>Insecta</taxon>
        <taxon>Pterygota</taxon>
        <taxon>Neoptera</taxon>
        <taxon>Paraneoptera</taxon>
        <taxon>Hemiptera</taxon>
        <taxon>Sternorrhyncha</taxon>
        <taxon>Aphidomorpha</taxon>
        <taxon>Aphidoidea</taxon>
        <taxon>Aphididae</taxon>
        <taxon>Macrosiphini</taxon>
        <taxon>Macrosiphum</taxon>
    </lineage>
</organism>
<dbReference type="InterPro" id="IPR026516">
    <property type="entry name" value="THAP1/10"/>
</dbReference>
<evidence type="ECO:0000256" key="5">
    <source>
        <dbReference type="PROSITE-ProRule" id="PRU00309"/>
    </source>
</evidence>
<evidence type="ECO:0000256" key="2">
    <source>
        <dbReference type="ARBA" id="ARBA00022771"/>
    </source>
</evidence>
<comment type="caution">
    <text evidence="8">The sequence shown here is derived from an EMBL/GenBank/DDBJ whole genome shotgun (WGS) entry which is preliminary data.</text>
</comment>
<dbReference type="InterPro" id="IPR038441">
    <property type="entry name" value="THAP_Znf_sf"/>
</dbReference>
<dbReference type="InterPro" id="IPR006612">
    <property type="entry name" value="THAP_Znf"/>
</dbReference>